<keyword evidence="16" id="KW-0594">Phospholipid biosynthesis</keyword>
<keyword evidence="8" id="KW-1003">Cell membrane</keyword>
<evidence type="ECO:0000256" key="14">
    <source>
        <dbReference type="ARBA" id="ARBA00023098"/>
    </source>
</evidence>
<proteinExistence type="inferred from homology"/>
<dbReference type="PANTHER" id="PTHR46382">
    <property type="entry name" value="PHOSPHATIDATE CYTIDYLYLTRANSFERASE"/>
    <property type="match status" value="1"/>
</dbReference>
<dbReference type="EC" id="2.7.7.41" evidence="6 18"/>
<comment type="similarity">
    <text evidence="5 18">Belongs to the CDS family.</text>
</comment>
<evidence type="ECO:0000256" key="19">
    <source>
        <dbReference type="SAM" id="Phobius"/>
    </source>
</evidence>
<keyword evidence="12 18" id="KW-0548">Nucleotidyltransferase</keyword>
<dbReference type="Pfam" id="PF01148">
    <property type="entry name" value="CTP_transf_1"/>
    <property type="match status" value="1"/>
</dbReference>
<feature type="transmembrane region" description="Helical" evidence="19">
    <location>
        <begin position="12"/>
        <end position="38"/>
    </location>
</feature>
<comment type="caution">
    <text evidence="20">The sequence shown here is derived from an EMBL/GenBank/DDBJ whole genome shotgun (WGS) entry which is preliminary data.</text>
</comment>
<evidence type="ECO:0000256" key="18">
    <source>
        <dbReference type="RuleBase" id="RU003938"/>
    </source>
</evidence>
<evidence type="ECO:0000256" key="16">
    <source>
        <dbReference type="ARBA" id="ARBA00023209"/>
    </source>
</evidence>
<comment type="pathway">
    <text evidence="3 18">Phospholipid metabolism; CDP-diacylglycerol biosynthesis; CDP-diacylglycerol from sn-glycerol 3-phosphate: step 3/3.</text>
</comment>
<dbReference type="PANTHER" id="PTHR46382:SF1">
    <property type="entry name" value="PHOSPHATIDATE CYTIDYLYLTRANSFERASE"/>
    <property type="match status" value="1"/>
</dbReference>
<reference evidence="20 21" key="1">
    <citation type="journal article" date="2016" name="Nat. Commun.">
        <title>Thousands of microbial genomes shed light on interconnected biogeochemical processes in an aquifer system.</title>
        <authorList>
            <person name="Anantharaman K."/>
            <person name="Brown C.T."/>
            <person name="Hug L.A."/>
            <person name="Sharon I."/>
            <person name="Castelle C.J."/>
            <person name="Probst A.J."/>
            <person name="Thomas B.C."/>
            <person name="Singh A."/>
            <person name="Wilkins M.J."/>
            <person name="Karaoz U."/>
            <person name="Brodie E.L."/>
            <person name="Williams K.H."/>
            <person name="Hubbard S.S."/>
            <person name="Banfield J.F."/>
        </authorList>
    </citation>
    <scope>NUCLEOTIDE SEQUENCE [LARGE SCALE GENOMIC DNA]</scope>
</reference>
<evidence type="ECO:0000313" key="20">
    <source>
        <dbReference type="EMBL" id="OFW34101.1"/>
    </source>
</evidence>
<dbReference type="UniPathway" id="UPA00557">
    <property type="reaction ID" value="UER00614"/>
</dbReference>
<keyword evidence="10 18" id="KW-0808">Transferase</keyword>
<evidence type="ECO:0000256" key="12">
    <source>
        <dbReference type="ARBA" id="ARBA00022695"/>
    </source>
</evidence>
<gene>
    <name evidence="20" type="ORF">A2074_07890</name>
</gene>
<evidence type="ECO:0000256" key="1">
    <source>
        <dbReference type="ARBA" id="ARBA00001698"/>
    </source>
</evidence>
<feature type="transmembrane region" description="Helical" evidence="19">
    <location>
        <begin position="171"/>
        <end position="193"/>
    </location>
</feature>
<dbReference type="AlphaFoldDB" id="A0A1F2UM64"/>
<evidence type="ECO:0000256" key="5">
    <source>
        <dbReference type="ARBA" id="ARBA00010185"/>
    </source>
</evidence>
<comment type="catalytic activity">
    <reaction evidence="1 18">
        <text>a 1,2-diacyl-sn-glycero-3-phosphate + CTP + H(+) = a CDP-1,2-diacyl-sn-glycerol + diphosphate</text>
        <dbReference type="Rhea" id="RHEA:16229"/>
        <dbReference type="ChEBI" id="CHEBI:15378"/>
        <dbReference type="ChEBI" id="CHEBI:33019"/>
        <dbReference type="ChEBI" id="CHEBI:37563"/>
        <dbReference type="ChEBI" id="CHEBI:58332"/>
        <dbReference type="ChEBI" id="CHEBI:58608"/>
        <dbReference type="EC" id="2.7.7.41"/>
    </reaction>
</comment>
<feature type="transmembrane region" description="Helical" evidence="19">
    <location>
        <begin position="199"/>
        <end position="223"/>
    </location>
</feature>
<name>A0A1F2UM64_9ACTN</name>
<evidence type="ECO:0000256" key="10">
    <source>
        <dbReference type="ARBA" id="ARBA00022679"/>
    </source>
</evidence>
<evidence type="ECO:0000256" key="11">
    <source>
        <dbReference type="ARBA" id="ARBA00022692"/>
    </source>
</evidence>
<evidence type="ECO:0000256" key="9">
    <source>
        <dbReference type="ARBA" id="ARBA00022516"/>
    </source>
</evidence>
<keyword evidence="13 19" id="KW-1133">Transmembrane helix</keyword>
<dbReference type="GO" id="GO:0005886">
    <property type="term" value="C:plasma membrane"/>
    <property type="evidence" value="ECO:0007669"/>
    <property type="project" value="UniProtKB-SubCell"/>
</dbReference>
<evidence type="ECO:0000256" key="6">
    <source>
        <dbReference type="ARBA" id="ARBA00012487"/>
    </source>
</evidence>
<dbReference type="PROSITE" id="PS01315">
    <property type="entry name" value="CDS"/>
    <property type="match status" value="1"/>
</dbReference>
<evidence type="ECO:0000313" key="21">
    <source>
        <dbReference type="Proteomes" id="UP000178086"/>
    </source>
</evidence>
<dbReference type="EMBL" id="MELI01000053">
    <property type="protein sequence ID" value="OFW34101.1"/>
    <property type="molecule type" value="Genomic_DNA"/>
</dbReference>
<feature type="transmembrane region" description="Helical" evidence="19">
    <location>
        <begin position="58"/>
        <end position="91"/>
    </location>
</feature>
<evidence type="ECO:0000256" key="17">
    <source>
        <dbReference type="ARBA" id="ARBA00023264"/>
    </source>
</evidence>
<evidence type="ECO:0000256" key="4">
    <source>
        <dbReference type="ARBA" id="ARBA00005189"/>
    </source>
</evidence>
<comment type="pathway">
    <text evidence="4">Lipid metabolism.</text>
</comment>
<keyword evidence="15 19" id="KW-0472">Membrane</keyword>
<evidence type="ECO:0000256" key="2">
    <source>
        <dbReference type="ARBA" id="ARBA00004651"/>
    </source>
</evidence>
<dbReference type="GO" id="GO:0016024">
    <property type="term" value="P:CDP-diacylglycerol biosynthetic process"/>
    <property type="evidence" value="ECO:0007669"/>
    <property type="project" value="UniProtKB-UniPathway"/>
</dbReference>
<sequence>MLKERVISALVGAPLIIASLLLGKYVFALLIVIIAVIATDEFYSMLILREFKPNIVAGIGGSIAIFLGTLAGGVSGLLLALVLVMLVVLVWQTFTEGSIVNAGLTMTGLIYITLPLSHLILLYGLAQGVIGVILVLVATWVSDIAAYSFGRAIGKRKLAPTISAKKTIEGTIAGIIAPTIFIGTAFLLPWLPFVAEQGAVVAILKGLGFGLIVGVVAPVGDLIESRIKRELRVKDSGATIPGHGGFLDRFDSVVVAGVIAYYYWLFVV</sequence>
<evidence type="ECO:0000256" key="8">
    <source>
        <dbReference type="ARBA" id="ARBA00022475"/>
    </source>
</evidence>
<keyword evidence="9" id="KW-0444">Lipid biosynthesis</keyword>
<organism evidence="20 21">
    <name type="scientific">Candidatus Aquicultor primus</name>
    <dbReference type="NCBI Taxonomy" id="1797195"/>
    <lineage>
        <taxon>Bacteria</taxon>
        <taxon>Bacillati</taxon>
        <taxon>Actinomycetota</taxon>
        <taxon>Candidatus Aquicultoria</taxon>
        <taxon>Candidatus Aquicultorales</taxon>
        <taxon>Candidatus Aquicultoraceae</taxon>
        <taxon>Candidatus Aquicultor</taxon>
    </lineage>
</organism>
<protein>
    <recommendedName>
        <fullName evidence="7 18">Phosphatidate cytidylyltransferase</fullName>
        <ecNumber evidence="6 18">2.7.7.41</ecNumber>
    </recommendedName>
</protein>
<keyword evidence="11 18" id="KW-0812">Transmembrane</keyword>
<feature type="transmembrane region" description="Helical" evidence="19">
    <location>
        <begin position="103"/>
        <end position="123"/>
    </location>
</feature>
<evidence type="ECO:0000256" key="15">
    <source>
        <dbReference type="ARBA" id="ARBA00023136"/>
    </source>
</evidence>
<accession>A0A1F2UM64</accession>
<evidence type="ECO:0000256" key="7">
    <source>
        <dbReference type="ARBA" id="ARBA00019373"/>
    </source>
</evidence>
<keyword evidence="14" id="KW-0443">Lipid metabolism</keyword>
<feature type="transmembrane region" description="Helical" evidence="19">
    <location>
        <begin position="129"/>
        <end position="150"/>
    </location>
</feature>
<keyword evidence="17" id="KW-1208">Phospholipid metabolism</keyword>
<evidence type="ECO:0000256" key="3">
    <source>
        <dbReference type="ARBA" id="ARBA00005119"/>
    </source>
</evidence>
<dbReference type="GO" id="GO:0004605">
    <property type="term" value="F:phosphatidate cytidylyltransferase activity"/>
    <property type="evidence" value="ECO:0007669"/>
    <property type="project" value="UniProtKB-EC"/>
</dbReference>
<evidence type="ECO:0000256" key="13">
    <source>
        <dbReference type="ARBA" id="ARBA00022989"/>
    </source>
</evidence>
<dbReference type="InterPro" id="IPR000374">
    <property type="entry name" value="PC_trans"/>
</dbReference>
<dbReference type="Proteomes" id="UP000178086">
    <property type="component" value="Unassembled WGS sequence"/>
</dbReference>
<comment type="subcellular location">
    <subcellularLocation>
        <location evidence="2">Cell membrane</location>
        <topology evidence="2">Multi-pass membrane protein</topology>
    </subcellularLocation>
</comment>